<dbReference type="PANTHER" id="PTHR31937">
    <property type="entry name" value="TRANSMEMBRANE PROTEIN 163"/>
    <property type="match status" value="1"/>
</dbReference>
<evidence type="ECO:0000256" key="7">
    <source>
        <dbReference type="ARBA" id="ARBA00022989"/>
    </source>
</evidence>
<proteinExistence type="inferred from homology"/>
<keyword evidence="8" id="KW-0770">Synapse</keyword>
<dbReference type="RefSeq" id="WP_133765092.1">
    <property type="nucleotide sequence ID" value="NZ_BAAARP010000001.1"/>
</dbReference>
<keyword evidence="7 11" id="KW-1133">Transmembrane helix</keyword>
<dbReference type="InterPro" id="IPR027469">
    <property type="entry name" value="Cation_efflux_TMD_sf"/>
</dbReference>
<evidence type="ECO:0000256" key="6">
    <source>
        <dbReference type="ARBA" id="ARBA00022833"/>
    </source>
</evidence>
<evidence type="ECO:0000256" key="4">
    <source>
        <dbReference type="ARBA" id="ARBA00022692"/>
    </source>
</evidence>
<comment type="similarity">
    <text evidence="3">Belongs to the TMEM163 family.</text>
</comment>
<comment type="subcellular location">
    <subcellularLocation>
        <location evidence="2">Cytoplasmic vesicle</location>
        <location evidence="2">Secretory vesicle</location>
        <location evidence="2">Synaptic vesicle membrane</location>
        <topology evidence="2">Multi-pass membrane protein</topology>
    </subcellularLocation>
    <subcellularLocation>
        <location evidence="1">Early endosome membrane</location>
    </subcellularLocation>
</comment>
<evidence type="ECO:0000313" key="14">
    <source>
        <dbReference type="Proteomes" id="UP000295344"/>
    </source>
</evidence>
<evidence type="ECO:0000256" key="2">
    <source>
        <dbReference type="ARBA" id="ARBA00004644"/>
    </source>
</evidence>
<evidence type="ECO:0000256" key="5">
    <source>
        <dbReference type="ARBA" id="ARBA00022753"/>
    </source>
</evidence>
<dbReference type="GO" id="GO:0008324">
    <property type="term" value="F:monoatomic cation transmembrane transporter activity"/>
    <property type="evidence" value="ECO:0007669"/>
    <property type="project" value="InterPro"/>
</dbReference>
<sequence>MTGPAPAGTFLPAGRRAALVRRVRFLVVFTIAYNLIEAVLAIAAGTVSDSSALLAFGLDSVIEVSSAAAVAWQFSGGDPEARERITLRVVAISFFALAAFVAVDAVTTLISGHEPHRSAVGILLAALSLLVMPVVSLVQRRSGLSLGSQSVVADSKQTLLCTYMSAALLLGLLANALLGWWWADPIAGLVIAALALREGVEAWRGEVCSPAEFLFTGGDDRDDDDHADRA</sequence>
<name>A0A4R7FRC0_9MICO</name>
<dbReference type="Pfam" id="PF01545">
    <property type="entry name" value="Cation_efflux"/>
    <property type="match status" value="1"/>
</dbReference>
<dbReference type="SUPFAM" id="SSF161111">
    <property type="entry name" value="Cation efflux protein transmembrane domain-like"/>
    <property type="match status" value="1"/>
</dbReference>
<dbReference type="PANTHER" id="PTHR31937:SF2">
    <property type="entry name" value="TRANSMEMBRANE PROTEIN 163"/>
    <property type="match status" value="1"/>
</dbReference>
<dbReference type="Gene3D" id="1.20.1510.10">
    <property type="entry name" value="Cation efflux protein transmembrane domain"/>
    <property type="match status" value="1"/>
</dbReference>
<dbReference type="Proteomes" id="UP000295344">
    <property type="component" value="Unassembled WGS sequence"/>
</dbReference>
<dbReference type="InterPro" id="IPR026765">
    <property type="entry name" value="Tmem163"/>
</dbReference>
<evidence type="ECO:0000259" key="12">
    <source>
        <dbReference type="Pfam" id="PF01545"/>
    </source>
</evidence>
<feature type="domain" description="Cation efflux protein transmembrane" evidence="12">
    <location>
        <begin position="29"/>
        <end position="201"/>
    </location>
</feature>
<feature type="transmembrane region" description="Helical" evidence="11">
    <location>
        <begin position="86"/>
        <end position="106"/>
    </location>
</feature>
<keyword evidence="6" id="KW-0862">Zinc</keyword>
<keyword evidence="14" id="KW-1185">Reference proteome</keyword>
<protein>
    <submittedName>
        <fullName evidence="13">Cation efflux family protein</fullName>
    </submittedName>
</protein>
<keyword evidence="4 11" id="KW-0812">Transmembrane</keyword>
<feature type="transmembrane region" description="Helical" evidence="11">
    <location>
        <begin position="53"/>
        <end position="74"/>
    </location>
</feature>
<dbReference type="EMBL" id="SOAM01000001">
    <property type="protein sequence ID" value="TDS80362.1"/>
    <property type="molecule type" value="Genomic_DNA"/>
</dbReference>
<evidence type="ECO:0000256" key="8">
    <source>
        <dbReference type="ARBA" id="ARBA00023018"/>
    </source>
</evidence>
<organism evidence="13 14">
    <name type="scientific">Amnibacterium kyonggiense</name>
    <dbReference type="NCBI Taxonomy" id="595671"/>
    <lineage>
        <taxon>Bacteria</taxon>
        <taxon>Bacillati</taxon>
        <taxon>Actinomycetota</taxon>
        <taxon>Actinomycetes</taxon>
        <taxon>Micrococcales</taxon>
        <taxon>Microbacteriaceae</taxon>
        <taxon>Amnibacterium</taxon>
    </lineage>
</organism>
<evidence type="ECO:0000256" key="9">
    <source>
        <dbReference type="ARBA" id="ARBA00023136"/>
    </source>
</evidence>
<keyword evidence="10" id="KW-0968">Cytoplasmic vesicle</keyword>
<evidence type="ECO:0000256" key="1">
    <source>
        <dbReference type="ARBA" id="ARBA00004146"/>
    </source>
</evidence>
<evidence type="ECO:0000313" key="13">
    <source>
        <dbReference type="EMBL" id="TDS80362.1"/>
    </source>
</evidence>
<reference evidence="13 14" key="1">
    <citation type="submission" date="2019-03" db="EMBL/GenBank/DDBJ databases">
        <title>Genomic Encyclopedia of Archaeal and Bacterial Type Strains, Phase II (KMG-II): from individual species to whole genera.</title>
        <authorList>
            <person name="Goeker M."/>
        </authorList>
    </citation>
    <scope>NUCLEOTIDE SEQUENCE [LARGE SCALE GENOMIC DNA]</scope>
    <source>
        <strain evidence="13 14">DSM 24782</strain>
    </source>
</reference>
<gene>
    <name evidence="13" type="ORF">CLV52_0920</name>
</gene>
<comment type="caution">
    <text evidence="13">The sequence shown here is derived from an EMBL/GenBank/DDBJ whole genome shotgun (WGS) entry which is preliminary data.</text>
</comment>
<keyword evidence="5" id="KW-0967">Endosome</keyword>
<dbReference type="AlphaFoldDB" id="A0A4R7FRC0"/>
<feature type="transmembrane region" description="Helical" evidence="11">
    <location>
        <begin position="159"/>
        <end position="183"/>
    </location>
</feature>
<dbReference type="GO" id="GO:0031410">
    <property type="term" value="C:cytoplasmic vesicle"/>
    <property type="evidence" value="ECO:0007669"/>
    <property type="project" value="UniProtKB-KW"/>
</dbReference>
<accession>A0A4R7FRC0</accession>
<dbReference type="OrthoDB" id="9805136at2"/>
<evidence type="ECO:0000256" key="11">
    <source>
        <dbReference type="SAM" id="Phobius"/>
    </source>
</evidence>
<keyword evidence="9 11" id="KW-0472">Membrane</keyword>
<feature type="transmembrane region" description="Helical" evidence="11">
    <location>
        <begin position="25"/>
        <end position="47"/>
    </location>
</feature>
<feature type="transmembrane region" description="Helical" evidence="11">
    <location>
        <begin position="118"/>
        <end position="138"/>
    </location>
</feature>
<dbReference type="InterPro" id="IPR058533">
    <property type="entry name" value="Cation_efflux_TM"/>
</dbReference>
<evidence type="ECO:0000256" key="10">
    <source>
        <dbReference type="ARBA" id="ARBA00023329"/>
    </source>
</evidence>
<evidence type="ECO:0000256" key="3">
    <source>
        <dbReference type="ARBA" id="ARBA00008731"/>
    </source>
</evidence>
<dbReference type="GO" id="GO:0016020">
    <property type="term" value="C:membrane"/>
    <property type="evidence" value="ECO:0007669"/>
    <property type="project" value="InterPro"/>
</dbReference>